<gene>
    <name evidence="2" type="ORF">LCGC14_0306460</name>
</gene>
<accession>A0A0F9WUX3</accession>
<dbReference type="Pfam" id="PF13847">
    <property type="entry name" value="Methyltransf_31"/>
    <property type="match status" value="1"/>
</dbReference>
<dbReference type="Gene3D" id="3.40.50.300">
    <property type="entry name" value="P-loop containing nucleotide triphosphate hydrolases"/>
    <property type="match status" value="1"/>
</dbReference>
<sequence>MSDLITHYSCVVDDDPKFLLQTHIFIHSLLALGASPEAIFVNFVFDDAKVIKSFADKGVNVSVHNKFGDKKYCNKLVQFSNKDLLDCDYIFLCDCDIGFVKLLDALVKSNRNNIIGKVVDAANPPLPLLQSIFDHYDKNIGNVVDVHGGQSSAFNINGGFIGFPVASFKSFGERWKHYALDMLNNPNFVEQLGNYSKHIDQISFSLAASEFEAFKNIDARFNFPIHSTAFIDLNKPFANDIHCIHYHDCFTPIGLIKKVNNAQVDSYIEQLNKTISVNFDNKLFWNFRYKYFPELGSGQGSRGEVKEQKRQVLCELGIERFKSVLDIGCGDGETLQGLNIQNYTGVDISQAAIEQHKAKRENGRFIHAESALHLPKDVVGDLTLCFEVLIHQPTIEDFDATLSKVIAATNKRLIISGYESAEYLDKSYMCFFHRPLKSALISSGKFKSVVKVANYHNLVVYVADTENNTLEESLNNNNNNNNKTLICTGFHRSATSATANYLYDAGLPLGQNLMPGAISNPKGHFEDLDVVNLHDEQLAQSATNWQFNDECELQSTPAFLSSYIAMRNKQAPHWGVKDPRACLFLNEWHKALDDTGCFLFVARHWSSCVESLLHRHSKDFAHNIPNLNADNAGMKFWLKPELAAKMWLSYNQRIINFVKAHKNVSLIVTQRALFEGAPLIETLNTQFNFNLNTSVNSPFDVNLLRDEASERIFLGLSSALKQQLNTTWNELLTLATFKSDDEAPRIVKTEVDTDLLANVEQQILTANMPYILPDHVQQNPTLQHSPQHLTDIQLEWLAKLMAETDSTAIQKAVDATQAATVKDINTSEWLPQLQAKFDLDANVLLAVAKLLMRTKHFSDAINMFKTVVSLGVYYPYIDFMTAQCYESLALKNNKSELNAYLSKAEYFYKKAIKANPNNAGFYIGFAKFLVFMNRSNEAEPLFKLALEKAPEQPGVVIAYSSYLESCGNLSAALKVIESLSKKISNPAVDSALLRITLKQDIASGKSLYSDSVKMQLKNKDVLAWLSKSCFLINAKHAETDFIIRCLGHFNYLGLLDESGNTEL</sequence>
<dbReference type="InterPro" id="IPR025714">
    <property type="entry name" value="Methyltranfer_dom"/>
</dbReference>
<evidence type="ECO:0000313" key="2">
    <source>
        <dbReference type="EMBL" id="KKN82688.1"/>
    </source>
</evidence>
<dbReference type="EMBL" id="LAZR01000196">
    <property type="protein sequence ID" value="KKN82688.1"/>
    <property type="molecule type" value="Genomic_DNA"/>
</dbReference>
<evidence type="ECO:0000259" key="1">
    <source>
        <dbReference type="Pfam" id="PF13847"/>
    </source>
</evidence>
<dbReference type="SUPFAM" id="SSF48452">
    <property type="entry name" value="TPR-like"/>
    <property type="match status" value="1"/>
</dbReference>
<organism evidence="2">
    <name type="scientific">marine sediment metagenome</name>
    <dbReference type="NCBI Taxonomy" id="412755"/>
    <lineage>
        <taxon>unclassified sequences</taxon>
        <taxon>metagenomes</taxon>
        <taxon>ecological metagenomes</taxon>
    </lineage>
</organism>
<dbReference type="InterPro" id="IPR011990">
    <property type="entry name" value="TPR-like_helical_dom_sf"/>
</dbReference>
<dbReference type="Gene3D" id="1.25.40.10">
    <property type="entry name" value="Tetratricopeptide repeat domain"/>
    <property type="match status" value="1"/>
</dbReference>
<comment type="caution">
    <text evidence="2">The sequence shown here is derived from an EMBL/GenBank/DDBJ whole genome shotgun (WGS) entry which is preliminary data.</text>
</comment>
<protein>
    <recommendedName>
        <fullName evidence="1">Methyltransferase domain-containing protein</fullName>
    </recommendedName>
</protein>
<dbReference type="InterPro" id="IPR029063">
    <property type="entry name" value="SAM-dependent_MTases_sf"/>
</dbReference>
<name>A0A0F9WUX3_9ZZZZ</name>
<dbReference type="CDD" id="cd02440">
    <property type="entry name" value="AdoMet_MTases"/>
    <property type="match status" value="1"/>
</dbReference>
<feature type="domain" description="Methyltransferase" evidence="1">
    <location>
        <begin position="322"/>
        <end position="416"/>
    </location>
</feature>
<proteinExistence type="predicted"/>
<dbReference type="Gene3D" id="3.40.50.150">
    <property type="entry name" value="Vaccinia Virus protein VP39"/>
    <property type="match status" value="1"/>
</dbReference>
<dbReference type="AlphaFoldDB" id="A0A0F9WUX3"/>
<dbReference type="SUPFAM" id="SSF52540">
    <property type="entry name" value="P-loop containing nucleoside triphosphate hydrolases"/>
    <property type="match status" value="1"/>
</dbReference>
<dbReference type="InterPro" id="IPR027417">
    <property type="entry name" value="P-loop_NTPase"/>
</dbReference>
<dbReference type="SUPFAM" id="SSF53335">
    <property type="entry name" value="S-adenosyl-L-methionine-dependent methyltransferases"/>
    <property type="match status" value="1"/>
</dbReference>
<reference evidence="2" key="1">
    <citation type="journal article" date="2015" name="Nature">
        <title>Complex archaea that bridge the gap between prokaryotes and eukaryotes.</title>
        <authorList>
            <person name="Spang A."/>
            <person name="Saw J.H."/>
            <person name="Jorgensen S.L."/>
            <person name="Zaremba-Niedzwiedzka K."/>
            <person name="Martijn J."/>
            <person name="Lind A.E."/>
            <person name="van Eijk R."/>
            <person name="Schleper C."/>
            <person name="Guy L."/>
            <person name="Ettema T.J."/>
        </authorList>
    </citation>
    <scope>NUCLEOTIDE SEQUENCE</scope>
</reference>